<evidence type="ECO:0000256" key="1">
    <source>
        <dbReference type="SAM" id="Phobius"/>
    </source>
</evidence>
<proteinExistence type="predicted"/>
<keyword evidence="1" id="KW-0812">Transmembrane</keyword>
<evidence type="ECO:0000313" key="3">
    <source>
        <dbReference type="Proteomes" id="UP000708148"/>
    </source>
</evidence>
<comment type="caution">
    <text evidence="2">The sequence shown here is derived from an EMBL/GenBank/DDBJ whole genome shotgun (WGS) entry which is preliminary data.</text>
</comment>
<keyword evidence="1" id="KW-1133">Transmembrane helix</keyword>
<dbReference type="Proteomes" id="UP000708148">
    <property type="component" value="Unassembled WGS sequence"/>
</dbReference>
<name>A0A8S1IW05_9CHLO</name>
<keyword evidence="3" id="KW-1185">Reference proteome</keyword>
<protein>
    <submittedName>
        <fullName evidence="2">Uncharacterized protein</fullName>
    </submittedName>
</protein>
<feature type="transmembrane region" description="Helical" evidence="1">
    <location>
        <begin position="64"/>
        <end position="87"/>
    </location>
</feature>
<organism evidence="2 3">
    <name type="scientific">Ostreobium quekettii</name>
    <dbReference type="NCBI Taxonomy" id="121088"/>
    <lineage>
        <taxon>Eukaryota</taxon>
        <taxon>Viridiplantae</taxon>
        <taxon>Chlorophyta</taxon>
        <taxon>core chlorophytes</taxon>
        <taxon>Ulvophyceae</taxon>
        <taxon>TCBD clade</taxon>
        <taxon>Bryopsidales</taxon>
        <taxon>Ostreobineae</taxon>
        <taxon>Ostreobiaceae</taxon>
        <taxon>Ostreobium</taxon>
    </lineage>
</organism>
<reference evidence="2" key="1">
    <citation type="submission" date="2020-12" db="EMBL/GenBank/DDBJ databases">
        <authorList>
            <person name="Iha C."/>
        </authorList>
    </citation>
    <scope>NUCLEOTIDE SEQUENCE</scope>
</reference>
<dbReference type="AlphaFoldDB" id="A0A8S1IW05"/>
<dbReference type="EMBL" id="CAJHUC010000793">
    <property type="protein sequence ID" value="CAD7698249.1"/>
    <property type="molecule type" value="Genomic_DNA"/>
</dbReference>
<gene>
    <name evidence="2" type="ORF">OSTQU699_LOCUS3610</name>
</gene>
<sequence length="106" mass="11573">MGSNPGRWPLRLRRSLHLHNKVKCGLDSLQATMGMIPQTTGPQDRSHKKSLPHVARLELMTSHVFAVAVLACSGMACVTCWAMRVLIASMRKWGLGVGFGCMVMPG</sequence>
<keyword evidence="1" id="KW-0472">Membrane</keyword>
<evidence type="ECO:0000313" key="2">
    <source>
        <dbReference type="EMBL" id="CAD7698249.1"/>
    </source>
</evidence>
<accession>A0A8S1IW05</accession>